<dbReference type="InterPro" id="IPR014044">
    <property type="entry name" value="CAP_dom"/>
</dbReference>
<dbReference type="AlphaFoldDB" id="A0A955LAE4"/>
<accession>A0A955LAE4</accession>
<dbReference type="PANTHER" id="PTHR31157">
    <property type="entry name" value="SCP DOMAIN-CONTAINING PROTEIN"/>
    <property type="match status" value="1"/>
</dbReference>
<keyword evidence="1" id="KW-1133">Transmembrane helix</keyword>
<keyword evidence="1" id="KW-0812">Transmembrane</keyword>
<proteinExistence type="predicted"/>
<comment type="caution">
    <text evidence="3">The sequence shown here is derived from an EMBL/GenBank/DDBJ whole genome shotgun (WGS) entry which is preliminary data.</text>
</comment>
<dbReference type="SUPFAM" id="SSF55797">
    <property type="entry name" value="PR-1-like"/>
    <property type="match status" value="1"/>
</dbReference>
<feature type="domain" description="SCP" evidence="2">
    <location>
        <begin position="35"/>
        <end position="153"/>
    </location>
</feature>
<evidence type="ECO:0000313" key="3">
    <source>
        <dbReference type="EMBL" id="MCA9387077.1"/>
    </source>
</evidence>
<keyword evidence="1" id="KW-0472">Membrane</keyword>
<dbReference type="EMBL" id="JAGQLF010000044">
    <property type="protein sequence ID" value="MCA9387077.1"/>
    <property type="molecule type" value="Genomic_DNA"/>
</dbReference>
<evidence type="ECO:0000256" key="1">
    <source>
        <dbReference type="SAM" id="Phobius"/>
    </source>
</evidence>
<reference evidence="3" key="1">
    <citation type="submission" date="2020-04" db="EMBL/GenBank/DDBJ databases">
        <authorList>
            <person name="Zhang T."/>
        </authorList>
    </citation>
    <scope>NUCLEOTIDE SEQUENCE</scope>
    <source>
        <strain evidence="3">HKST-UBA09</strain>
    </source>
</reference>
<name>A0A955LAE4_9BACT</name>
<dbReference type="InterPro" id="IPR035940">
    <property type="entry name" value="CAP_sf"/>
</dbReference>
<evidence type="ECO:0000313" key="4">
    <source>
        <dbReference type="Proteomes" id="UP000714915"/>
    </source>
</evidence>
<gene>
    <name evidence="3" type="ORF">KC669_03520</name>
</gene>
<organism evidence="3 4">
    <name type="scientific">Candidatus Dojkabacteria bacterium</name>
    <dbReference type="NCBI Taxonomy" id="2099670"/>
    <lineage>
        <taxon>Bacteria</taxon>
        <taxon>Candidatus Dojkabacteria</taxon>
    </lineage>
</organism>
<protein>
    <recommendedName>
        <fullName evidence="2">SCP domain-containing protein</fullName>
    </recommendedName>
</protein>
<sequence length="471" mass="52501">MLVYSFILIGFNILFSPWLGIAPVSASITIDELMTYHNQERIKAGLEPLTLSTTLSRSASDKANVMLDLNCWSHYCPPDTEPWEYFKSVGYNYQHAGENLAEGFSTIESVMSAWMNSPTHRENVLNSNFTEIGFGFAYGNYQGKSNNTIITVHFGKKFELEDFLEQDVSVTDINNIKDNEKNYLEEENSVSINNLTDGQVVNQNVIEVNGNVNPPDSTVGVISNTDEIGRVDAEGDNYTFRSAPDIKDGTYSVSAQLYNADGSVVARSEVYKVVLDGEDPILDERSINVNQAFENTLIIDFKTTSDTVSVSADVPISSIQKDDILNRWYVSFDEDKVFLKPTLKINIKDRSGNQSEFILNTEEISEIVARVKSTSINNYTLNENTNFISGFIDRITSGGVRTIVPIAFTVYLLSLFMLDFIFLARSDKLHFSNKHSHLKAAIFLVLLLIFSFGSLTGSIVIDAGQINATTL</sequence>
<dbReference type="Proteomes" id="UP000714915">
    <property type="component" value="Unassembled WGS sequence"/>
</dbReference>
<dbReference type="Gene3D" id="3.40.33.10">
    <property type="entry name" value="CAP"/>
    <property type="match status" value="1"/>
</dbReference>
<dbReference type="PANTHER" id="PTHR31157:SF1">
    <property type="entry name" value="SCP DOMAIN-CONTAINING PROTEIN"/>
    <property type="match status" value="1"/>
</dbReference>
<dbReference type="Pfam" id="PF00188">
    <property type="entry name" value="CAP"/>
    <property type="match status" value="1"/>
</dbReference>
<feature type="transmembrane region" description="Helical" evidence="1">
    <location>
        <begin position="403"/>
        <end position="424"/>
    </location>
</feature>
<feature type="transmembrane region" description="Helical" evidence="1">
    <location>
        <begin position="436"/>
        <end position="461"/>
    </location>
</feature>
<dbReference type="CDD" id="cd05379">
    <property type="entry name" value="CAP_bacterial"/>
    <property type="match status" value="1"/>
</dbReference>
<reference evidence="3" key="2">
    <citation type="journal article" date="2021" name="Microbiome">
        <title>Successional dynamics and alternative stable states in a saline activated sludge microbial community over 9 years.</title>
        <authorList>
            <person name="Wang Y."/>
            <person name="Ye J."/>
            <person name="Ju F."/>
            <person name="Liu L."/>
            <person name="Boyd J.A."/>
            <person name="Deng Y."/>
            <person name="Parks D.H."/>
            <person name="Jiang X."/>
            <person name="Yin X."/>
            <person name="Woodcroft B.J."/>
            <person name="Tyson G.W."/>
            <person name="Hugenholtz P."/>
            <person name="Polz M.F."/>
            <person name="Zhang T."/>
        </authorList>
    </citation>
    <scope>NUCLEOTIDE SEQUENCE</scope>
    <source>
        <strain evidence="3">HKST-UBA09</strain>
    </source>
</reference>
<evidence type="ECO:0000259" key="2">
    <source>
        <dbReference type="Pfam" id="PF00188"/>
    </source>
</evidence>